<feature type="compositionally biased region" description="Polar residues" evidence="9">
    <location>
        <begin position="1541"/>
        <end position="1551"/>
    </location>
</feature>
<dbReference type="EMBL" id="JBJJXI010000123">
    <property type="protein sequence ID" value="KAL3389390.1"/>
    <property type="molecule type" value="Genomic_DNA"/>
</dbReference>
<keyword evidence="5" id="KW-0255">Endonuclease</keyword>
<keyword evidence="6" id="KW-0378">Hydrolase</keyword>
<dbReference type="InterPro" id="IPR021109">
    <property type="entry name" value="Peptidase_aspartic_dom_sf"/>
</dbReference>
<keyword evidence="14" id="KW-1185">Reference proteome</keyword>
<protein>
    <recommendedName>
        <fullName evidence="1">RNA-directed DNA polymerase</fullName>
        <ecNumber evidence="1">2.7.7.49</ecNumber>
    </recommendedName>
</protein>
<accession>A0ABD2W8I8</accession>
<gene>
    <name evidence="13" type="ORF">TKK_015618</name>
</gene>
<feature type="region of interest" description="Disordered" evidence="9">
    <location>
        <begin position="43"/>
        <end position="76"/>
    </location>
</feature>
<dbReference type="InterPro" id="IPR043502">
    <property type="entry name" value="DNA/RNA_pol_sf"/>
</dbReference>
<dbReference type="InterPro" id="IPR036397">
    <property type="entry name" value="RNaseH_sf"/>
</dbReference>
<dbReference type="SUPFAM" id="SSF57756">
    <property type="entry name" value="Retrovirus zinc finger-like domains"/>
    <property type="match status" value="1"/>
</dbReference>
<dbReference type="PANTHER" id="PTHR37984:SF5">
    <property type="entry name" value="PROTEIN NYNRIN-LIKE"/>
    <property type="match status" value="1"/>
</dbReference>
<dbReference type="GO" id="GO:0003964">
    <property type="term" value="F:RNA-directed DNA polymerase activity"/>
    <property type="evidence" value="ECO:0007669"/>
    <property type="project" value="UniProtKB-KW"/>
</dbReference>
<dbReference type="FunFam" id="3.30.70.270:FF:000023">
    <property type="entry name" value="Pol"/>
    <property type="match status" value="1"/>
</dbReference>
<keyword evidence="8" id="KW-0479">Metal-binding</keyword>
<dbReference type="InterPro" id="IPR001878">
    <property type="entry name" value="Znf_CCHC"/>
</dbReference>
<dbReference type="Pfam" id="PF00665">
    <property type="entry name" value="rve"/>
    <property type="match status" value="1"/>
</dbReference>
<dbReference type="PROSITE" id="PS50878">
    <property type="entry name" value="RT_POL"/>
    <property type="match status" value="1"/>
</dbReference>
<evidence type="ECO:0000313" key="13">
    <source>
        <dbReference type="EMBL" id="KAL3389390.1"/>
    </source>
</evidence>
<feature type="domain" description="Integrase catalytic" evidence="12">
    <location>
        <begin position="1230"/>
        <end position="1389"/>
    </location>
</feature>
<dbReference type="Pfam" id="PF17917">
    <property type="entry name" value="RT_RNaseH"/>
    <property type="match status" value="1"/>
</dbReference>
<dbReference type="Pfam" id="PF00098">
    <property type="entry name" value="zf-CCHC"/>
    <property type="match status" value="2"/>
</dbReference>
<evidence type="ECO:0000259" key="10">
    <source>
        <dbReference type="PROSITE" id="PS50158"/>
    </source>
</evidence>
<keyword evidence="8" id="KW-0862">Zinc</keyword>
<dbReference type="Gene3D" id="4.10.60.10">
    <property type="entry name" value="Zinc finger, CCHC-type"/>
    <property type="match status" value="1"/>
</dbReference>
<name>A0ABD2W8I8_9HYME</name>
<dbReference type="Gene3D" id="1.10.340.70">
    <property type="match status" value="1"/>
</dbReference>
<dbReference type="Gene3D" id="3.10.10.10">
    <property type="entry name" value="HIV Type 1 Reverse Transcriptase, subunit A, domain 1"/>
    <property type="match status" value="1"/>
</dbReference>
<keyword evidence="4" id="KW-0540">Nuclease</keyword>
<dbReference type="FunFam" id="1.10.340.70:FF:000001">
    <property type="entry name" value="Retrovirus-related Pol polyprotein from transposon gypsy-like Protein"/>
    <property type="match status" value="1"/>
</dbReference>
<feature type="domain" description="CCHC-type" evidence="10">
    <location>
        <begin position="355"/>
        <end position="371"/>
    </location>
</feature>
<dbReference type="InterPro" id="IPR050951">
    <property type="entry name" value="Retrovirus_Pol_polyprotein"/>
</dbReference>
<comment type="caution">
    <text evidence="13">The sequence shown here is derived from an EMBL/GenBank/DDBJ whole genome shotgun (WGS) entry which is preliminary data.</text>
</comment>
<dbReference type="PROSITE" id="PS50994">
    <property type="entry name" value="INTEGRASE"/>
    <property type="match status" value="1"/>
</dbReference>
<evidence type="ECO:0000256" key="2">
    <source>
        <dbReference type="ARBA" id="ARBA00022679"/>
    </source>
</evidence>
<evidence type="ECO:0000256" key="5">
    <source>
        <dbReference type="ARBA" id="ARBA00022759"/>
    </source>
</evidence>
<dbReference type="SUPFAM" id="SSF53098">
    <property type="entry name" value="Ribonuclease H-like"/>
    <property type="match status" value="1"/>
</dbReference>
<dbReference type="InterPro" id="IPR012337">
    <property type="entry name" value="RNaseH-like_sf"/>
</dbReference>
<feature type="compositionally biased region" description="Polar residues" evidence="9">
    <location>
        <begin position="65"/>
        <end position="76"/>
    </location>
</feature>
<dbReference type="SUPFAM" id="SSF56672">
    <property type="entry name" value="DNA/RNA polymerases"/>
    <property type="match status" value="1"/>
</dbReference>
<feature type="compositionally biased region" description="Basic and acidic residues" evidence="9">
    <location>
        <begin position="1552"/>
        <end position="1562"/>
    </location>
</feature>
<evidence type="ECO:0000259" key="12">
    <source>
        <dbReference type="PROSITE" id="PS50994"/>
    </source>
</evidence>
<reference evidence="13 14" key="1">
    <citation type="journal article" date="2024" name="bioRxiv">
        <title>A reference genome for Trichogramma kaykai: A tiny desert-dwelling parasitoid wasp with competing sex-ratio distorters.</title>
        <authorList>
            <person name="Culotta J."/>
            <person name="Lindsey A.R."/>
        </authorList>
    </citation>
    <scope>NUCLEOTIDE SEQUENCE [LARGE SCALE GENOMIC DNA]</scope>
    <source>
        <strain evidence="13 14">KSX58</strain>
    </source>
</reference>
<evidence type="ECO:0000256" key="1">
    <source>
        <dbReference type="ARBA" id="ARBA00012493"/>
    </source>
</evidence>
<evidence type="ECO:0000256" key="4">
    <source>
        <dbReference type="ARBA" id="ARBA00022722"/>
    </source>
</evidence>
<evidence type="ECO:0000313" key="14">
    <source>
        <dbReference type="Proteomes" id="UP001627154"/>
    </source>
</evidence>
<proteinExistence type="predicted"/>
<dbReference type="PANTHER" id="PTHR37984">
    <property type="entry name" value="PROTEIN CBG26694"/>
    <property type="match status" value="1"/>
</dbReference>
<sequence length="1582" mass="180442">MNNSVTNSEDEFEKFVRENHLKGTLQGTVSKMSEEALIAEIERQKKRRQEERDEFQRQIKELKESSSQQSNSTNGDQLSSALIALSQAIEAQSANNRQNCSDNVGEVLTFATTQNLIRDFYGTEGPEKANAWRNELGTTRVLYNWSDVLTLSIAKAKMKGAAWKWLLTKGEEIKSLQDFVQHFNKTFTYKRSKSEQLKIMVNRSQGFRENTAEYFIDKVWLCKELKLTVNEIRDEVATGLWSKEFAQHIMSRDYDTTDEILQDLTRIETIAENRKTRISEQRKMGNSTKTSGGNGSSSASSQWRSSSNVNKNTTSSNSTEAEQNTSDFGAARRATEVNTSNEKAKSKVVNNRSLKCYSCNEEGHIARECQNPKREFTCFKCNKPGHVASRCRVNEKNSNSEVNVINVSNTYDSKDKFIRDVKIGDKYFKAQIDTGAGVCTIKSTTVLTSKFQVIDAPTVLEAFGASFVNSPGMIEESIQLDTLAPRKIIFRIVPDTAQHNDIILGRSFTEDPTLTYTRLGSELYFSDVDTEELNSLSSSKARVVKETEVEPNEIRFIDISFESKELKLPVVNVGRSAVCVKPNDQIGNSILSVEQMFKTEMRRDAIHEAEVITDVCVSVEQKNELLKILNKHRVCVAKKLCEIGKADEIQMDIEVDPDAVVQSKPYRLNATDRADLEKCIEDYKKIGIVTETESKYASPAFIVRKKDGTPRMVVDYRRLNKVTKILPYPIPNFDDMIEKLNGAKFFITLDLAWGYLQVPLTERAKEKTAFITETQTGQFERAMFGLANAPRYFAKLMDRVIGTARKKGFVFNFFDDICIYAENWKNLMSHLDEILTRLENAGLTLRLEKCRFGMKMIEYLGYVLGEGIIKPGDRKIVAIEQFPRPKNKREIKQFIGLAGFFRRFVPNFAIQARPLTKLLKNDAIFQWNDEQNLAFTELKSKLSCRPILRLYNPKATRTELHTDASASGLGAVLLQTDQINEPLRLVYAISRCTNEAEAKYHSSRLELLAVAWSLERLRPFLIGIKFYVVTDCQSLIHLNAWKTKNSQVARWMSEIAEYDLEIIHKQGKSMQHVDALSRAPVDCKQIFENEKILNIDIKENEILLFQRSDESVSAIIDLLKKDVNMLSNNEQKLLKDYALRDGILYKKLIRNDAILERFVVPKAMRKSLIIKYHNCKGHVGVNKTADMIEKYYYFPRMRNYIKIHIKNCIECILMKKKAGPGEGELHPIPAGKRPFETVHTDHVGPFPTSARGNKFVLGIIDNLTKFVFIVPVKNCTSQATVKHFEEFVRRFGAPVRVISDRGTAYTGHPFQEFCLKHGIYHVLNSSRHPMANGLIERMNQSLVPLMRISIINGKEKDWDVNIKNIECDLNMTVSAATGKAPFESLYGYLPSYNEGPSRTLKVHNEIYNPPQETQADIREKIKLAQTKYKTYYDKNRYKYVKYQVGDIVFMKRQPNATGESKKLQAVYTDPLVVIAVCPSDVYRVKKLNDCKNKNYETTAHVSQLKVWKGSSMCDDDLECEKNVLSESSSGDETELVPTPKNKISSAVSESNQSKKDKNENHKTIIPMVRTRAKPHYLNDYVQ</sequence>
<dbReference type="InterPro" id="IPR036875">
    <property type="entry name" value="Znf_CCHC_sf"/>
</dbReference>
<dbReference type="PROSITE" id="PS50158">
    <property type="entry name" value="ZF_CCHC"/>
    <property type="match status" value="2"/>
</dbReference>
<feature type="region of interest" description="Disordered" evidence="9">
    <location>
        <begin position="1524"/>
        <end position="1569"/>
    </location>
</feature>
<evidence type="ECO:0000256" key="7">
    <source>
        <dbReference type="ARBA" id="ARBA00022918"/>
    </source>
</evidence>
<feature type="compositionally biased region" description="Basic and acidic residues" evidence="9">
    <location>
        <begin position="43"/>
        <end position="64"/>
    </location>
</feature>
<dbReference type="Proteomes" id="UP001627154">
    <property type="component" value="Unassembled WGS sequence"/>
</dbReference>
<dbReference type="GO" id="GO:0016787">
    <property type="term" value="F:hydrolase activity"/>
    <property type="evidence" value="ECO:0007669"/>
    <property type="project" value="UniProtKB-KW"/>
</dbReference>
<keyword evidence="3" id="KW-0548">Nucleotidyltransferase</keyword>
<dbReference type="Pfam" id="PF17921">
    <property type="entry name" value="Integrase_H2C2"/>
    <property type="match status" value="1"/>
</dbReference>
<dbReference type="InterPro" id="IPR043128">
    <property type="entry name" value="Rev_trsase/Diguanyl_cyclase"/>
</dbReference>
<dbReference type="SMART" id="SM00343">
    <property type="entry name" value="ZnF_C2HC"/>
    <property type="match status" value="2"/>
</dbReference>
<keyword evidence="8" id="KW-0863">Zinc-finger</keyword>
<evidence type="ECO:0000256" key="3">
    <source>
        <dbReference type="ARBA" id="ARBA00022695"/>
    </source>
</evidence>
<dbReference type="Gene3D" id="3.30.70.270">
    <property type="match status" value="2"/>
</dbReference>
<dbReference type="GO" id="GO:0008270">
    <property type="term" value="F:zinc ion binding"/>
    <property type="evidence" value="ECO:0007669"/>
    <property type="project" value="UniProtKB-KW"/>
</dbReference>
<keyword evidence="7" id="KW-0695">RNA-directed DNA polymerase</keyword>
<evidence type="ECO:0000256" key="6">
    <source>
        <dbReference type="ARBA" id="ARBA00022801"/>
    </source>
</evidence>
<dbReference type="InterPro" id="IPR041373">
    <property type="entry name" value="RT_RNaseH"/>
</dbReference>
<evidence type="ECO:0000256" key="9">
    <source>
        <dbReference type="SAM" id="MobiDB-lite"/>
    </source>
</evidence>
<dbReference type="Gene3D" id="3.30.420.10">
    <property type="entry name" value="Ribonuclease H-like superfamily/Ribonuclease H"/>
    <property type="match status" value="1"/>
</dbReference>
<organism evidence="13 14">
    <name type="scientific">Trichogramma kaykai</name>
    <dbReference type="NCBI Taxonomy" id="54128"/>
    <lineage>
        <taxon>Eukaryota</taxon>
        <taxon>Metazoa</taxon>
        <taxon>Ecdysozoa</taxon>
        <taxon>Arthropoda</taxon>
        <taxon>Hexapoda</taxon>
        <taxon>Insecta</taxon>
        <taxon>Pterygota</taxon>
        <taxon>Neoptera</taxon>
        <taxon>Endopterygota</taxon>
        <taxon>Hymenoptera</taxon>
        <taxon>Apocrita</taxon>
        <taxon>Proctotrupomorpha</taxon>
        <taxon>Chalcidoidea</taxon>
        <taxon>Trichogrammatidae</taxon>
        <taxon>Trichogramma</taxon>
    </lineage>
</organism>
<dbReference type="InterPro" id="IPR041588">
    <property type="entry name" value="Integrase_H2C2"/>
</dbReference>
<dbReference type="CDD" id="cd01647">
    <property type="entry name" value="RT_LTR"/>
    <property type="match status" value="1"/>
</dbReference>
<keyword evidence="2" id="KW-0808">Transferase</keyword>
<evidence type="ECO:0000259" key="11">
    <source>
        <dbReference type="PROSITE" id="PS50878"/>
    </source>
</evidence>
<evidence type="ECO:0000256" key="8">
    <source>
        <dbReference type="PROSITE-ProRule" id="PRU00047"/>
    </source>
</evidence>
<dbReference type="GO" id="GO:0042575">
    <property type="term" value="C:DNA polymerase complex"/>
    <property type="evidence" value="ECO:0007669"/>
    <property type="project" value="UniProtKB-ARBA"/>
</dbReference>
<feature type="region of interest" description="Disordered" evidence="9">
    <location>
        <begin position="275"/>
        <end position="346"/>
    </location>
</feature>
<dbReference type="CDD" id="cd09274">
    <property type="entry name" value="RNase_HI_RT_Ty3"/>
    <property type="match status" value="1"/>
</dbReference>
<dbReference type="GO" id="GO:0004519">
    <property type="term" value="F:endonuclease activity"/>
    <property type="evidence" value="ECO:0007669"/>
    <property type="project" value="UniProtKB-KW"/>
</dbReference>
<dbReference type="SUPFAM" id="SSF50630">
    <property type="entry name" value="Acid proteases"/>
    <property type="match status" value="1"/>
</dbReference>
<dbReference type="EC" id="2.7.7.49" evidence="1"/>
<dbReference type="Pfam" id="PF00078">
    <property type="entry name" value="RVT_1"/>
    <property type="match status" value="1"/>
</dbReference>
<feature type="domain" description="Reverse transcriptase" evidence="11">
    <location>
        <begin position="684"/>
        <end position="864"/>
    </location>
</feature>
<dbReference type="InterPro" id="IPR001584">
    <property type="entry name" value="Integrase_cat-core"/>
</dbReference>
<dbReference type="InterPro" id="IPR000477">
    <property type="entry name" value="RT_dom"/>
</dbReference>
<feature type="domain" description="CCHC-type" evidence="10">
    <location>
        <begin position="378"/>
        <end position="392"/>
    </location>
</feature>
<feature type="compositionally biased region" description="Low complexity" evidence="9">
    <location>
        <begin position="285"/>
        <end position="326"/>
    </location>
</feature>